<evidence type="ECO:0000313" key="2">
    <source>
        <dbReference type="Proteomes" id="UP000006408"/>
    </source>
</evidence>
<proteinExistence type="predicted"/>
<dbReference type="Proteomes" id="UP000006408">
    <property type="component" value="Unassembled WGS sequence"/>
</dbReference>
<dbReference type="AlphaFoldDB" id="C4FDK7"/>
<dbReference type="EMBL" id="ABYS02000004">
    <property type="protein sequence ID" value="EEP21038.1"/>
    <property type="molecule type" value="Genomic_DNA"/>
</dbReference>
<evidence type="ECO:0000313" key="1">
    <source>
        <dbReference type="EMBL" id="EEP21038.1"/>
    </source>
</evidence>
<name>C4FDK7_9BIFI</name>
<dbReference type="HOGENOM" id="CLU_3285590_0_0_11"/>
<keyword evidence="2" id="KW-1185">Reference proteome</keyword>
<reference evidence="1" key="1">
    <citation type="submission" date="2009-04" db="EMBL/GenBank/DDBJ databases">
        <authorList>
            <person name="Weinstock G."/>
            <person name="Sodergren E."/>
            <person name="Clifton S."/>
            <person name="Fulton L."/>
            <person name="Fulton B."/>
            <person name="Courtney L."/>
            <person name="Fronick C."/>
            <person name="Harrison M."/>
            <person name="Strong C."/>
            <person name="Farmer C."/>
            <person name="Delahaunty K."/>
            <person name="Markovic C."/>
            <person name="Hall O."/>
            <person name="Minx P."/>
            <person name="Tomlinson C."/>
            <person name="Mitreva M."/>
            <person name="Nelson J."/>
            <person name="Hou S."/>
            <person name="Wollam A."/>
            <person name="Pepin K.H."/>
            <person name="Johnson M."/>
            <person name="Bhonagiri V."/>
            <person name="Nash W.E."/>
            <person name="Warren W."/>
            <person name="Chinwalla A."/>
            <person name="Mardis E.R."/>
            <person name="Wilson R.K."/>
        </authorList>
    </citation>
    <scope>NUCLEOTIDE SEQUENCE [LARGE SCALE GENOMIC DNA]</scope>
    <source>
        <strain evidence="1">DSM 20098</strain>
    </source>
</reference>
<protein>
    <submittedName>
        <fullName evidence="1">Uncharacterized protein</fullName>
    </submittedName>
</protein>
<organism evidence="1 2">
    <name type="scientific">Bifidobacterium angulatum DSM 20098 = JCM 7096</name>
    <dbReference type="NCBI Taxonomy" id="518635"/>
    <lineage>
        <taxon>Bacteria</taxon>
        <taxon>Bacillati</taxon>
        <taxon>Actinomycetota</taxon>
        <taxon>Actinomycetes</taxon>
        <taxon>Bifidobacteriales</taxon>
        <taxon>Bifidobacteriaceae</taxon>
        <taxon>Bifidobacterium</taxon>
    </lineage>
</organism>
<gene>
    <name evidence="1" type="ORF">BIFANG_02393</name>
</gene>
<sequence>MPQLKTGRVENRHTDYTCIGKADIFTAGRKACMPQTASTI</sequence>
<accession>C4FDK7</accession>
<comment type="caution">
    <text evidence="1">The sequence shown here is derived from an EMBL/GenBank/DDBJ whole genome shotgun (WGS) entry which is preliminary data.</text>
</comment>